<dbReference type="AlphaFoldDB" id="A0A380BCY0"/>
<name>A0A380BCY0_SPOPA</name>
<reference evidence="1 2" key="1">
    <citation type="submission" date="2018-06" db="EMBL/GenBank/DDBJ databases">
        <authorList>
            <consortium name="Pathogen Informatics"/>
            <person name="Doyle S."/>
        </authorList>
    </citation>
    <scope>NUCLEOTIDE SEQUENCE [LARGE SCALE GENOMIC DNA]</scope>
    <source>
        <strain evidence="2">ATCC 11859 / DSM 33 / NCIB 8841 / NCTC 4822</strain>
    </source>
</reference>
<sequence length="335" mass="36322">MKSYYVQLNLLYKKLLSEGNVEKLSLKYTMEIMELLDDANANGEMVIQLFEGFEHCEATYETVEGHSGSTDFVKIIIKGTNGKLSGGNAPSLGIVGRLGGLGARPNRIGFVSDGDGAAAAVTIALKMANMSIKGDRLPGDVYVTTHICPSAPTQPHEPVDFMGSPVDILTMNQYEVVQEMDAVLSIDTTKGNRVINHRGIALSPTVKSGYVLKFCDDLLRIMEMTTGDLPVTFAVTTQDITPYGNDIYHINSILQPAVATDAPVVGVAITAKTAVPGCGTGASHEVDIAQAVRFCIEVAKEYTQNQFEFYDVAEFKRLEKLYGSMKHLQTLGNEQ</sequence>
<keyword evidence="2" id="KW-1185">Reference proteome</keyword>
<dbReference type="Proteomes" id="UP000254519">
    <property type="component" value="Unassembled WGS sequence"/>
</dbReference>
<protein>
    <submittedName>
        <fullName evidence="1">Protein of uncharacterized function (DUF1177)</fullName>
    </submittedName>
</protein>
<dbReference type="Pfam" id="PF06675">
    <property type="entry name" value="DUF1177"/>
    <property type="match status" value="1"/>
</dbReference>
<evidence type="ECO:0000313" key="2">
    <source>
        <dbReference type="Proteomes" id="UP000254519"/>
    </source>
</evidence>
<dbReference type="EMBL" id="UGYZ01000002">
    <property type="protein sequence ID" value="SUI99206.1"/>
    <property type="molecule type" value="Genomic_DNA"/>
</dbReference>
<evidence type="ECO:0000313" key="1">
    <source>
        <dbReference type="EMBL" id="SUI99206.1"/>
    </source>
</evidence>
<gene>
    <name evidence="1" type="ORF">NCTC4822_00515</name>
</gene>
<proteinExistence type="predicted"/>
<dbReference type="InterPro" id="IPR009561">
    <property type="entry name" value="DUF1177"/>
</dbReference>
<organism evidence="1 2">
    <name type="scientific">Sporosarcina pasteurii</name>
    <name type="common">Bacillus pasteurii</name>
    <dbReference type="NCBI Taxonomy" id="1474"/>
    <lineage>
        <taxon>Bacteria</taxon>
        <taxon>Bacillati</taxon>
        <taxon>Bacillota</taxon>
        <taxon>Bacilli</taxon>
        <taxon>Bacillales</taxon>
        <taxon>Caryophanaceae</taxon>
        <taxon>Sporosarcina</taxon>
    </lineage>
</organism>
<accession>A0A380BCY0</accession>